<proteinExistence type="predicted"/>
<evidence type="ECO:0000313" key="2">
    <source>
        <dbReference type="EMBL" id="KAK2658348.1"/>
    </source>
</evidence>
<feature type="non-terminal residue" evidence="2">
    <location>
        <position position="91"/>
    </location>
</feature>
<evidence type="ECO:0000313" key="3">
    <source>
        <dbReference type="Proteomes" id="UP001280121"/>
    </source>
</evidence>
<accession>A0AAE0CPQ2</accession>
<organism evidence="2 3">
    <name type="scientific">Dipteronia dyeriana</name>
    <dbReference type="NCBI Taxonomy" id="168575"/>
    <lineage>
        <taxon>Eukaryota</taxon>
        <taxon>Viridiplantae</taxon>
        <taxon>Streptophyta</taxon>
        <taxon>Embryophyta</taxon>
        <taxon>Tracheophyta</taxon>
        <taxon>Spermatophyta</taxon>
        <taxon>Magnoliopsida</taxon>
        <taxon>eudicotyledons</taxon>
        <taxon>Gunneridae</taxon>
        <taxon>Pentapetalae</taxon>
        <taxon>rosids</taxon>
        <taxon>malvids</taxon>
        <taxon>Sapindales</taxon>
        <taxon>Sapindaceae</taxon>
        <taxon>Hippocastanoideae</taxon>
        <taxon>Acereae</taxon>
        <taxon>Dipteronia</taxon>
    </lineage>
</organism>
<feature type="domain" description="Myb/SANT-like" evidence="1">
    <location>
        <begin position="3"/>
        <end position="54"/>
    </location>
</feature>
<dbReference type="Proteomes" id="UP001280121">
    <property type="component" value="Unassembled WGS sequence"/>
</dbReference>
<gene>
    <name evidence="2" type="ORF">Ddye_004881</name>
</gene>
<name>A0AAE0CPQ2_9ROSI</name>
<dbReference type="Pfam" id="PF12776">
    <property type="entry name" value="Myb_DNA-bind_3"/>
    <property type="match status" value="1"/>
</dbReference>
<comment type="caution">
    <text evidence="2">The sequence shown here is derived from an EMBL/GenBank/DDBJ whole genome shotgun (WGS) entry which is preliminary data.</text>
</comment>
<dbReference type="PANTHER" id="PTHR31704:SF37">
    <property type="entry name" value="HEAT SHOCK PROTEIN"/>
    <property type="match status" value="1"/>
</dbReference>
<keyword evidence="3" id="KW-1185">Reference proteome</keyword>
<protein>
    <recommendedName>
        <fullName evidence="1">Myb/SANT-like domain-containing protein</fullName>
    </recommendedName>
</protein>
<dbReference type="InterPro" id="IPR024752">
    <property type="entry name" value="Myb/SANT-like_dom"/>
</dbReference>
<sequence>NSTNRKYDRKQQKNHWDIEKKDWQRWDSLVRGETRLGWDIERQTIDALSEWWEAKLQKEMDQEFVEQTIAEDMEFDELVLATARTAVFYPQ</sequence>
<evidence type="ECO:0000259" key="1">
    <source>
        <dbReference type="Pfam" id="PF12776"/>
    </source>
</evidence>
<dbReference type="PANTHER" id="PTHR31704">
    <property type="entry name" value="MYB/SANT-LIKE DNA-BINDING DOMAIN PROTEIN-RELATED"/>
    <property type="match status" value="1"/>
</dbReference>
<reference evidence="2" key="1">
    <citation type="journal article" date="2023" name="Plant J.">
        <title>Genome sequences and population genomics provide insights into the demographic history, inbreeding, and mutation load of two 'living fossil' tree species of Dipteronia.</title>
        <authorList>
            <person name="Feng Y."/>
            <person name="Comes H.P."/>
            <person name="Chen J."/>
            <person name="Zhu S."/>
            <person name="Lu R."/>
            <person name="Zhang X."/>
            <person name="Li P."/>
            <person name="Qiu J."/>
            <person name="Olsen K.M."/>
            <person name="Qiu Y."/>
        </authorList>
    </citation>
    <scope>NUCLEOTIDE SEQUENCE</scope>
    <source>
        <strain evidence="2">KIB01</strain>
    </source>
</reference>
<dbReference type="AlphaFoldDB" id="A0AAE0CPQ2"/>
<dbReference type="EMBL" id="JANJYI010000002">
    <property type="protein sequence ID" value="KAK2658348.1"/>
    <property type="molecule type" value="Genomic_DNA"/>
</dbReference>